<dbReference type="AlphaFoldDB" id="A0A6J7P944"/>
<accession>A0A6J7P944</accession>
<reference evidence="1" key="1">
    <citation type="submission" date="2020-05" db="EMBL/GenBank/DDBJ databases">
        <authorList>
            <person name="Chiriac C."/>
            <person name="Salcher M."/>
            <person name="Ghai R."/>
            <person name="Kavagutti S V."/>
        </authorList>
    </citation>
    <scope>NUCLEOTIDE SEQUENCE</scope>
</reference>
<proteinExistence type="predicted"/>
<sequence>MAEDQKFLGVNARLFGEIGQSRSSRIDKDRVETLGHELCWVLAVTADSGGPRGDLVVANRGDALSG</sequence>
<organism evidence="1">
    <name type="scientific">freshwater metagenome</name>
    <dbReference type="NCBI Taxonomy" id="449393"/>
    <lineage>
        <taxon>unclassified sequences</taxon>
        <taxon>metagenomes</taxon>
        <taxon>ecological metagenomes</taxon>
    </lineage>
</organism>
<name>A0A6J7P944_9ZZZZ</name>
<protein>
    <submittedName>
        <fullName evidence="1">Unannotated protein</fullName>
    </submittedName>
</protein>
<dbReference type="EMBL" id="CAFBOG010000320">
    <property type="protein sequence ID" value="CAB5001528.1"/>
    <property type="molecule type" value="Genomic_DNA"/>
</dbReference>
<gene>
    <name evidence="1" type="ORF">UFOPK3914_02172</name>
</gene>
<evidence type="ECO:0000313" key="1">
    <source>
        <dbReference type="EMBL" id="CAB5001528.1"/>
    </source>
</evidence>